<name>A0ABM7ESX6_BIFBI</name>
<feature type="compositionally biased region" description="Polar residues" evidence="1">
    <location>
        <begin position="82"/>
        <end position="93"/>
    </location>
</feature>
<protein>
    <submittedName>
        <fullName evidence="2">Uncharacterized protein</fullName>
    </submittedName>
</protein>
<dbReference type="Proteomes" id="UP000035063">
    <property type="component" value="Chromosome"/>
</dbReference>
<gene>
    <name evidence="2" type="ORF">BBBF_1625</name>
</gene>
<feature type="compositionally biased region" description="Basic and acidic residues" evidence="1">
    <location>
        <begin position="191"/>
        <end position="201"/>
    </location>
</feature>
<feature type="compositionally biased region" description="Polar residues" evidence="1">
    <location>
        <begin position="175"/>
        <end position="188"/>
    </location>
</feature>
<reference evidence="3" key="2">
    <citation type="journal article" date="2015" name="J. Biotechnol.">
        <title>Complete genome sequence of Bifidobacterium bifidum JCM 1255(T) isolated from feces of a breast-fed infant.</title>
        <authorList>
            <person name="Morita H."/>
            <person name="Toh H."/>
            <person name="Oshima K."/>
            <person name="Nakano A."/>
            <person name="Shindo C."/>
            <person name="Komiya K."/>
            <person name="Arakawa K."/>
            <person name="Suda W."/>
            <person name="Honda K."/>
            <person name="Hattori M."/>
        </authorList>
    </citation>
    <scope>NUCLEOTIDE SEQUENCE [LARGE SCALE GENOMIC DNA]</scope>
    <source>
        <strain evidence="3">JCM 1255</strain>
    </source>
</reference>
<evidence type="ECO:0000256" key="1">
    <source>
        <dbReference type="SAM" id="MobiDB-lite"/>
    </source>
</evidence>
<sequence>MTAENRRHTVNMATAEAIPPSWLSETCHRKTKETDALDAAAGAEPVLTGVTIGIRMTAGPILTNPGAPDISSEFLEAAGGSNAHSFRSTSGRNATHGRPRESSTISMPFHGKFSMVYGFGMSPSASHQAFSTASLPAHFAAKWVDSSSFLRLARSPACLTSRTENSPRMREPGSASCSANAETSTTSCPRPRTDIPRHLSERPVPVYDGSGPLCVLKCAPKRQVCALKDANGLVCVAMCADTSFRRALTNAKWAHTRKRAGPSFSSQT</sequence>
<evidence type="ECO:0000313" key="3">
    <source>
        <dbReference type="Proteomes" id="UP000035063"/>
    </source>
</evidence>
<feature type="region of interest" description="Disordered" evidence="1">
    <location>
        <begin position="161"/>
        <end position="202"/>
    </location>
</feature>
<dbReference type="EMBL" id="AP012323">
    <property type="protein sequence ID" value="BAQ98832.1"/>
    <property type="molecule type" value="Genomic_DNA"/>
</dbReference>
<evidence type="ECO:0000313" key="2">
    <source>
        <dbReference type="EMBL" id="BAQ98832.1"/>
    </source>
</evidence>
<proteinExistence type="predicted"/>
<keyword evidence="3" id="KW-1185">Reference proteome</keyword>
<reference evidence="2 3" key="1">
    <citation type="submission" date="2012-02" db="EMBL/GenBank/DDBJ databases">
        <title>Complete genome sequence of Bifidobacterium bifidum JCM 1255.</title>
        <authorList>
            <person name="Toh H."/>
            <person name="Oshima K."/>
            <person name="Morita H."/>
            <person name="Hattori M."/>
        </authorList>
    </citation>
    <scope>NUCLEOTIDE SEQUENCE [LARGE SCALE GENOMIC DNA]</scope>
    <source>
        <strain evidence="2 3">JCM 1255</strain>
    </source>
</reference>
<organism evidence="2 3">
    <name type="scientific">Bifidobacterium bifidum ATCC 29521 = JCM 1255 = DSM 20456</name>
    <dbReference type="NCBI Taxonomy" id="500634"/>
    <lineage>
        <taxon>Bacteria</taxon>
        <taxon>Bacillati</taxon>
        <taxon>Actinomycetota</taxon>
        <taxon>Actinomycetes</taxon>
        <taxon>Bifidobacteriales</taxon>
        <taxon>Bifidobacteriaceae</taxon>
        <taxon>Bifidobacterium</taxon>
    </lineage>
</organism>
<accession>A0ABM7ESX6</accession>
<feature type="region of interest" description="Disordered" evidence="1">
    <location>
        <begin position="81"/>
        <end position="105"/>
    </location>
</feature>